<protein>
    <submittedName>
        <fullName evidence="3">SdpI family protein</fullName>
    </submittedName>
</protein>
<feature type="transmembrane region" description="Helical" evidence="1">
    <location>
        <begin position="190"/>
        <end position="209"/>
    </location>
</feature>
<dbReference type="InterPro" id="IPR025962">
    <property type="entry name" value="SdpI/YhfL"/>
</dbReference>
<keyword evidence="4" id="KW-1185">Reference proteome</keyword>
<feature type="transmembrane region" description="Helical" evidence="1">
    <location>
        <begin position="47"/>
        <end position="71"/>
    </location>
</feature>
<feature type="domain" description="DUF1648" evidence="2">
    <location>
        <begin position="15"/>
        <end position="60"/>
    </location>
</feature>
<dbReference type="PIRSF" id="PIRSF038959">
    <property type="entry name" value="SdpI"/>
    <property type="match status" value="1"/>
</dbReference>
<evidence type="ECO:0000256" key="1">
    <source>
        <dbReference type="SAM" id="Phobius"/>
    </source>
</evidence>
<proteinExistence type="predicted"/>
<dbReference type="PANTHER" id="PTHR37810">
    <property type="entry name" value="IMMUNITY PROTEIN SDPI"/>
    <property type="match status" value="1"/>
</dbReference>
<reference evidence="4" key="1">
    <citation type="journal article" date="2019" name="Int. J. Syst. Evol. Microbiol.">
        <title>The Global Catalogue of Microorganisms (GCM) 10K type strain sequencing project: providing services to taxonomists for standard genome sequencing and annotation.</title>
        <authorList>
            <consortium name="The Broad Institute Genomics Platform"/>
            <consortium name="The Broad Institute Genome Sequencing Center for Infectious Disease"/>
            <person name="Wu L."/>
            <person name="Ma J."/>
        </authorList>
    </citation>
    <scope>NUCLEOTIDE SEQUENCE [LARGE SCALE GENOMIC DNA]</scope>
    <source>
        <strain evidence="4">CGMCC 4.1782</strain>
    </source>
</reference>
<keyword evidence="1" id="KW-1133">Transmembrane helix</keyword>
<feature type="transmembrane region" description="Helical" evidence="1">
    <location>
        <begin position="92"/>
        <end position="110"/>
    </location>
</feature>
<keyword evidence="1" id="KW-0812">Transmembrane</keyword>
<dbReference type="InterPro" id="IPR026272">
    <property type="entry name" value="SdpI"/>
</dbReference>
<evidence type="ECO:0000313" key="3">
    <source>
        <dbReference type="EMBL" id="MFD2248299.1"/>
    </source>
</evidence>
<name>A0ABW5D2A4_9BACT</name>
<evidence type="ECO:0000313" key="4">
    <source>
        <dbReference type="Proteomes" id="UP001597374"/>
    </source>
</evidence>
<sequence length="221" mass="25375">MKTTSLTREIILWFIILVPLAYLALSWNELPERVPVHFNVQGEADGWAGKTSLIGIVFLTTVVMNLLLLLIPKIDPKRKLAYMGSKYDQLRFILVGFMAALAMFVIYNAVHEDTFQINILFLLLGAMFVGLGNYFQAIKPNYFIGIRTPWTLESEHVWRKTHRLGGRLWMIGGLLMMVLALLPFDQFRQVLFLVIVGVLVLIPVIYSFLESRKEQRMEGQV</sequence>
<dbReference type="RefSeq" id="WP_250431774.1">
    <property type="nucleotide sequence ID" value="NZ_JALPRR010000004.1"/>
</dbReference>
<gene>
    <name evidence="3" type="ORF">ACFSKP_18675</name>
</gene>
<feature type="transmembrane region" description="Helical" evidence="1">
    <location>
        <begin position="168"/>
        <end position="184"/>
    </location>
</feature>
<dbReference type="EMBL" id="JBHUIM010000003">
    <property type="protein sequence ID" value="MFD2248299.1"/>
    <property type="molecule type" value="Genomic_DNA"/>
</dbReference>
<accession>A0ABW5D2A4</accession>
<feature type="transmembrane region" description="Helical" evidence="1">
    <location>
        <begin position="10"/>
        <end position="27"/>
    </location>
</feature>
<evidence type="ECO:0000259" key="2">
    <source>
        <dbReference type="Pfam" id="PF07853"/>
    </source>
</evidence>
<keyword evidence="1" id="KW-0472">Membrane</keyword>
<organism evidence="3 4">
    <name type="scientific">Pontibacter ruber</name>
    <dbReference type="NCBI Taxonomy" id="1343895"/>
    <lineage>
        <taxon>Bacteria</taxon>
        <taxon>Pseudomonadati</taxon>
        <taxon>Bacteroidota</taxon>
        <taxon>Cytophagia</taxon>
        <taxon>Cytophagales</taxon>
        <taxon>Hymenobacteraceae</taxon>
        <taxon>Pontibacter</taxon>
    </lineage>
</organism>
<comment type="caution">
    <text evidence="3">The sequence shown here is derived from an EMBL/GenBank/DDBJ whole genome shotgun (WGS) entry which is preliminary data.</text>
</comment>
<dbReference type="PANTHER" id="PTHR37810:SF5">
    <property type="entry name" value="IMMUNITY PROTEIN SDPI"/>
    <property type="match status" value="1"/>
</dbReference>
<feature type="transmembrane region" description="Helical" evidence="1">
    <location>
        <begin position="116"/>
        <end position="135"/>
    </location>
</feature>
<dbReference type="Pfam" id="PF07853">
    <property type="entry name" value="DUF1648"/>
    <property type="match status" value="1"/>
</dbReference>
<dbReference type="InterPro" id="IPR012867">
    <property type="entry name" value="DUF1648"/>
</dbReference>
<dbReference type="Proteomes" id="UP001597374">
    <property type="component" value="Unassembled WGS sequence"/>
</dbReference>
<dbReference type="Pfam" id="PF13630">
    <property type="entry name" value="SdpI"/>
    <property type="match status" value="1"/>
</dbReference>